<name>A0A3E2WZG8_9FIRM</name>
<gene>
    <name evidence="1" type="ORF">DWX41_06880</name>
</gene>
<dbReference type="AlphaFoldDB" id="A0A3E2WZG8"/>
<organism evidence="1 2">
    <name type="scientific">Hungatella hathewayi</name>
    <dbReference type="NCBI Taxonomy" id="154046"/>
    <lineage>
        <taxon>Bacteria</taxon>
        <taxon>Bacillati</taxon>
        <taxon>Bacillota</taxon>
        <taxon>Clostridia</taxon>
        <taxon>Lachnospirales</taxon>
        <taxon>Lachnospiraceae</taxon>
        <taxon>Hungatella</taxon>
    </lineage>
</organism>
<dbReference type="Proteomes" id="UP000261111">
    <property type="component" value="Unassembled WGS sequence"/>
</dbReference>
<proteinExistence type="predicted"/>
<sequence length="65" mass="7241">MWGGKFFGQMGGAKCASECPAGCRDTYGVRNMGASLSSSKEETDRNVWHRKHSPPRLMPIRLRLS</sequence>
<comment type="caution">
    <text evidence="1">The sequence shown here is derived from an EMBL/GenBank/DDBJ whole genome shotgun (WGS) entry which is preliminary data.</text>
</comment>
<reference evidence="1 2" key="1">
    <citation type="submission" date="2018-08" db="EMBL/GenBank/DDBJ databases">
        <title>A genome reference for cultivated species of the human gut microbiota.</title>
        <authorList>
            <person name="Zou Y."/>
            <person name="Xue W."/>
            <person name="Luo G."/>
        </authorList>
    </citation>
    <scope>NUCLEOTIDE SEQUENCE [LARGE SCALE GENOMIC DNA]</scope>
    <source>
        <strain evidence="1 2">AF19-21</strain>
    </source>
</reference>
<evidence type="ECO:0000313" key="2">
    <source>
        <dbReference type="Proteomes" id="UP000261111"/>
    </source>
</evidence>
<dbReference type="EMBL" id="QVIA01000006">
    <property type="protein sequence ID" value="RGC33321.1"/>
    <property type="molecule type" value="Genomic_DNA"/>
</dbReference>
<evidence type="ECO:0000313" key="1">
    <source>
        <dbReference type="EMBL" id="RGC33321.1"/>
    </source>
</evidence>
<accession>A0A3E2WZG8</accession>
<protein>
    <submittedName>
        <fullName evidence="1">Uncharacterized protein</fullName>
    </submittedName>
</protein>